<sequence>MILGAAEHFRKQKEYSLRIHNGNGKKLFKQKRVPGNWCLTGVTSQMLFID</sequence>
<gene>
    <name evidence="1" type="ORF">EST35_0144</name>
</gene>
<proteinExistence type="predicted"/>
<organism evidence="1 2">
    <name type="scientific">Pseudomonas phage vB_PaeM_PA5oct</name>
    <dbReference type="NCBI Taxonomy" id="2163605"/>
    <lineage>
        <taxon>Viruses</taxon>
        <taxon>Duplodnaviria</taxon>
        <taxon>Heunggongvirae</taxon>
        <taxon>Uroviricota</taxon>
        <taxon>Caudoviricetes</taxon>
        <taxon>Arenbergviridae</taxon>
        <taxon>Wroclawvirus</taxon>
        <taxon>Wroclawvirus PA5oct</taxon>
    </lineage>
</organism>
<dbReference type="Proteomes" id="UP000316733">
    <property type="component" value="Segment"/>
</dbReference>
<protein>
    <submittedName>
        <fullName evidence="1">Uncharacterized protein</fullName>
    </submittedName>
</protein>
<name>A0A4Y1LUG0_9CAUD</name>
<reference evidence="2" key="1">
    <citation type="journal article" date="2020" name="bioRxiv">
        <title>Integrative omics analysis of Pseudomonas aeruginosa virus PA5oct highlights the molecular complexity of jumbo phages.</title>
        <authorList>
            <person name="Lood C."/>
            <person name="Danis-Wlodarczyk K."/>
            <person name="Blasdel B.G."/>
            <person name="Jang H.B."/>
            <person name="Vandenheuvel D."/>
            <person name="Briers Y."/>
            <person name="Noben J.-P."/>
            <person name="van Noort V."/>
            <person name="Drulis-Kawa Z."/>
            <person name="Lavigne R."/>
        </authorList>
    </citation>
    <scope>NUCLEOTIDE SEQUENCE [LARGE SCALE GENOMIC DNA]</scope>
</reference>
<keyword evidence="2" id="KW-1185">Reference proteome</keyword>
<evidence type="ECO:0000313" key="2">
    <source>
        <dbReference type="Proteomes" id="UP000316733"/>
    </source>
</evidence>
<dbReference type="EMBL" id="MK797984">
    <property type="protein sequence ID" value="QCG76026.1"/>
    <property type="molecule type" value="Genomic_DNA"/>
</dbReference>
<accession>A0A4Y1LUG0</accession>
<evidence type="ECO:0000313" key="1">
    <source>
        <dbReference type="EMBL" id="QCG76026.1"/>
    </source>
</evidence>